<keyword evidence="1" id="KW-0238">DNA-binding</keyword>
<name>A0A4Q2ULJ8_9BACT</name>
<organism evidence="1 2">
    <name type="scientific">Spirosoma sordidisoli</name>
    <dbReference type="NCBI Taxonomy" id="2502893"/>
    <lineage>
        <taxon>Bacteria</taxon>
        <taxon>Pseudomonadati</taxon>
        <taxon>Bacteroidota</taxon>
        <taxon>Cytophagia</taxon>
        <taxon>Cytophagales</taxon>
        <taxon>Cytophagaceae</taxon>
        <taxon>Spirosoma</taxon>
    </lineage>
</organism>
<evidence type="ECO:0000313" key="1">
    <source>
        <dbReference type="EMBL" id="RYC70096.1"/>
    </source>
</evidence>
<dbReference type="Proteomes" id="UP000290407">
    <property type="component" value="Unassembled WGS sequence"/>
</dbReference>
<dbReference type="RefSeq" id="WP_129601324.1">
    <property type="nucleotide sequence ID" value="NZ_SBLB01000002.1"/>
</dbReference>
<dbReference type="GO" id="GO:0003677">
    <property type="term" value="F:DNA binding"/>
    <property type="evidence" value="ECO:0007669"/>
    <property type="project" value="UniProtKB-KW"/>
</dbReference>
<sequence>MTQVAIVIPPDVWESTLDRLKRLEERDRERGAEPDRDAVLTVREVAARLHVTEESVRRARRDGRLTGFKINEKEYGFRAYEVSRYMDRYKREL</sequence>
<dbReference type="AlphaFoldDB" id="A0A4Q2ULJ8"/>
<dbReference type="EMBL" id="SBLB01000002">
    <property type="protein sequence ID" value="RYC70096.1"/>
    <property type="molecule type" value="Genomic_DNA"/>
</dbReference>
<evidence type="ECO:0000313" key="2">
    <source>
        <dbReference type="Proteomes" id="UP000290407"/>
    </source>
</evidence>
<protein>
    <submittedName>
        <fullName evidence="1">DNA-binding protein</fullName>
    </submittedName>
</protein>
<reference evidence="1 2" key="1">
    <citation type="submission" date="2019-01" db="EMBL/GenBank/DDBJ databases">
        <title>Spirosoma flava sp. nov., a propanil-degrading bacterium isolated from herbicide-contaminated soil.</title>
        <authorList>
            <person name="Zhang L."/>
            <person name="Jiang J.-D."/>
        </authorList>
    </citation>
    <scope>NUCLEOTIDE SEQUENCE [LARGE SCALE GENOMIC DNA]</scope>
    <source>
        <strain evidence="1 2">TY50</strain>
    </source>
</reference>
<keyword evidence="2" id="KW-1185">Reference proteome</keyword>
<proteinExistence type="predicted"/>
<accession>A0A4Q2ULJ8</accession>
<gene>
    <name evidence="1" type="ORF">EQG79_09500</name>
</gene>
<comment type="caution">
    <text evidence="1">The sequence shown here is derived from an EMBL/GenBank/DDBJ whole genome shotgun (WGS) entry which is preliminary data.</text>
</comment>